<name>A0A0M4D3U0_9BACT</name>
<organism evidence="1 2">
    <name type="scientific">Desulfuromonas soudanensis</name>
    <dbReference type="NCBI Taxonomy" id="1603606"/>
    <lineage>
        <taxon>Bacteria</taxon>
        <taxon>Pseudomonadati</taxon>
        <taxon>Thermodesulfobacteriota</taxon>
        <taxon>Desulfuromonadia</taxon>
        <taxon>Desulfuromonadales</taxon>
        <taxon>Desulfuromonadaceae</taxon>
        <taxon>Desulfuromonas</taxon>
    </lineage>
</organism>
<reference evidence="1 2" key="1">
    <citation type="submission" date="2015-07" db="EMBL/GenBank/DDBJ databases">
        <title>Isolation and Genomic Characterization of a Novel Halophilic Metal-Reducing Deltaproteobacterium from the Deep Subsurface.</title>
        <authorList>
            <person name="Badalamenti J.P."/>
            <person name="Summers Z.M."/>
            <person name="Gralnick J.A."/>
            <person name="Bond D.R."/>
        </authorList>
    </citation>
    <scope>NUCLEOTIDE SEQUENCE [LARGE SCALE GENOMIC DNA]</scope>
    <source>
        <strain evidence="1 2">WTL</strain>
    </source>
</reference>
<dbReference type="KEGG" id="des:DSOUD_0340"/>
<dbReference type="RefSeq" id="WP_053549366.1">
    <property type="nucleotide sequence ID" value="NZ_CP010802.1"/>
</dbReference>
<evidence type="ECO:0000313" key="1">
    <source>
        <dbReference type="EMBL" id="ALC15135.1"/>
    </source>
</evidence>
<gene>
    <name evidence="1" type="ORF">DSOUD_0340</name>
</gene>
<sequence length="149" mass="16733">MDEQTIAKETRDVRLVLSDGTPLAGEVFLNLYGAHHFGPQRVGDLLLGPERFLPLRGAFGTRLVNIAHILQARVGATEEADPLMLLGERHAVAVTTVNGDRIEALLYANLPDGSQRVKDYLNQPLRFFIFFLPDEVLYLHRDAILWVED</sequence>
<proteinExistence type="predicted"/>
<dbReference type="OrthoDB" id="5517695at2"/>
<dbReference type="STRING" id="1603606.DSOUD_0340"/>
<accession>A0A0M4D3U0</accession>
<protein>
    <submittedName>
        <fullName evidence="1">Uncharacterized protein</fullName>
    </submittedName>
</protein>
<keyword evidence="2" id="KW-1185">Reference proteome</keyword>
<dbReference type="AlphaFoldDB" id="A0A0M4D3U0"/>
<dbReference type="Proteomes" id="UP000057158">
    <property type="component" value="Chromosome"/>
</dbReference>
<evidence type="ECO:0000313" key="2">
    <source>
        <dbReference type="Proteomes" id="UP000057158"/>
    </source>
</evidence>
<dbReference type="PATRIC" id="fig|1603606.3.peg.370"/>
<dbReference type="EMBL" id="CP010802">
    <property type="protein sequence ID" value="ALC15135.1"/>
    <property type="molecule type" value="Genomic_DNA"/>
</dbReference>